<feature type="domain" description="PPM-type phosphatase" evidence="3">
    <location>
        <begin position="310"/>
        <end position="518"/>
    </location>
</feature>
<feature type="transmembrane region" description="Helical" evidence="2">
    <location>
        <begin position="141"/>
        <end position="161"/>
    </location>
</feature>
<protein>
    <submittedName>
        <fullName evidence="4">Serine phosphatase RsbU (Regulator of sigma subunit)</fullName>
    </submittedName>
</protein>
<accession>A0ABS4G971</accession>
<dbReference type="Gene3D" id="3.60.40.10">
    <property type="entry name" value="PPM-type phosphatase domain"/>
    <property type="match status" value="1"/>
</dbReference>
<dbReference type="Proteomes" id="UP001519342">
    <property type="component" value="Unassembled WGS sequence"/>
</dbReference>
<dbReference type="Pfam" id="PF07228">
    <property type="entry name" value="SpoIIE"/>
    <property type="match status" value="1"/>
</dbReference>
<dbReference type="SMART" id="SM00331">
    <property type="entry name" value="PP2C_SIG"/>
    <property type="match status" value="1"/>
</dbReference>
<keyword evidence="2" id="KW-1133">Transmembrane helix</keyword>
<evidence type="ECO:0000256" key="1">
    <source>
        <dbReference type="ARBA" id="ARBA00022801"/>
    </source>
</evidence>
<keyword evidence="1" id="KW-0378">Hydrolase</keyword>
<dbReference type="SUPFAM" id="SSF81606">
    <property type="entry name" value="PP2C-like"/>
    <property type="match status" value="1"/>
</dbReference>
<reference evidence="4 5" key="1">
    <citation type="submission" date="2021-03" db="EMBL/GenBank/DDBJ databases">
        <title>Genomic Encyclopedia of Type Strains, Phase IV (KMG-IV): sequencing the most valuable type-strain genomes for metagenomic binning, comparative biology and taxonomic classification.</title>
        <authorList>
            <person name="Goeker M."/>
        </authorList>
    </citation>
    <scope>NUCLEOTIDE SEQUENCE [LARGE SCALE GENOMIC DNA]</scope>
    <source>
        <strain evidence="4 5">DSM 24004</strain>
    </source>
</reference>
<evidence type="ECO:0000313" key="5">
    <source>
        <dbReference type="Proteomes" id="UP001519342"/>
    </source>
</evidence>
<feature type="transmembrane region" description="Helical" evidence="2">
    <location>
        <begin position="107"/>
        <end position="129"/>
    </location>
</feature>
<dbReference type="PANTHER" id="PTHR43156">
    <property type="entry name" value="STAGE II SPORULATION PROTEIN E-RELATED"/>
    <property type="match status" value="1"/>
</dbReference>
<dbReference type="PANTHER" id="PTHR43156:SF2">
    <property type="entry name" value="STAGE II SPORULATION PROTEIN E"/>
    <property type="match status" value="1"/>
</dbReference>
<dbReference type="InterPro" id="IPR052016">
    <property type="entry name" value="Bact_Sigma-Reg"/>
</dbReference>
<keyword evidence="5" id="KW-1185">Reference proteome</keyword>
<name>A0ABS4G971_9FIRM</name>
<sequence>MLDRANEKKYDLNFISLSLKNGFEHIKNNWLVLLVCFFISRYTIIGEIFPFSIIVLSLYYYINGPSVVALLVSEFSVLSVEFSFVYTVMLIAIYLFFYNFRNDEKKPIVIISAYSAIVLFSSKTSILIVDGFNVTGVLLNVFEALFIFSSIILVNEGINIIEKVKLNRKKENIHSFKEHESKKNIINKEIKAVAAATASDTVTKRYRRVSRTKSSDQKLLNIFTDKAKDKIKEQLLWENINVKYLEIISGNKGSIFLSVTIKSEKTPEQSEESIIFAVRNICGVRVKCTEKITASQNYYVLKFKNVNRVKIKTYVAKATKDGSPMSGDSYYYAGKSDKYYTVLCDGIGSGVDAFNESNGTVGMLSRFLYTDFTEEQTIKTLNSLLMLKFDDERYVTFDLHIIDYGLKEIRLYKAGSSPSFILSGGVLEKVESKSLPMGILDNFEYNMFKRTIRKGDIIIMISDGIIDSINLDNKKSLERYLETLREKDPQMIANSILSFALRGQNTIIDDMTVLVTKIG</sequence>
<comment type="caution">
    <text evidence="4">The sequence shown here is derived from an EMBL/GenBank/DDBJ whole genome shotgun (WGS) entry which is preliminary data.</text>
</comment>
<proteinExistence type="predicted"/>
<dbReference type="RefSeq" id="WP_209510000.1">
    <property type="nucleotide sequence ID" value="NZ_JAGGKS010000001.1"/>
</dbReference>
<dbReference type="EMBL" id="JAGGKS010000001">
    <property type="protein sequence ID" value="MBP1924219.1"/>
    <property type="molecule type" value="Genomic_DNA"/>
</dbReference>
<keyword evidence="2" id="KW-0812">Transmembrane</keyword>
<keyword evidence="2" id="KW-0472">Membrane</keyword>
<evidence type="ECO:0000256" key="2">
    <source>
        <dbReference type="SAM" id="Phobius"/>
    </source>
</evidence>
<dbReference type="InterPro" id="IPR001932">
    <property type="entry name" value="PPM-type_phosphatase-like_dom"/>
</dbReference>
<evidence type="ECO:0000259" key="3">
    <source>
        <dbReference type="SMART" id="SM00331"/>
    </source>
</evidence>
<organism evidence="4 5">
    <name type="scientific">Sedimentibacter acidaminivorans</name>
    <dbReference type="NCBI Taxonomy" id="913099"/>
    <lineage>
        <taxon>Bacteria</taxon>
        <taxon>Bacillati</taxon>
        <taxon>Bacillota</taxon>
        <taxon>Tissierellia</taxon>
        <taxon>Sedimentibacter</taxon>
    </lineage>
</organism>
<evidence type="ECO:0000313" key="4">
    <source>
        <dbReference type="EMBL" id="MBP1924219.1"/>
    </source>
</evidence>
<gene>
    <name evidence="4" type="ORF">J2Z76_000072</name>
</gene>
<feature type="transmembrane region" description="Helical" evidence="2">
    <location>
        <begin position="82"/>
        <end position="100"/>
    </location>
</feature>
<feature type="transmembrane region" description="Helical" evidence="2">
    <location>
        <begin position="30"/>
        <end position="62"/>
    </location>
</feature>
<dbReference type="InterPro" id="IPR036457">
    <property type="entry name" value="PPM-type-like_dom_sf"/>
</dbReference>